<feature type="region of interest" description="Disordered" evidence="1">
    <location>
        <begin position="1085"/>
        <end position="1125"/>
    </location>
</feature>
<evidence type="ECO:0000313" key="2">
    <source>
        <dbReference type="EMBL" id="RZC38334.1"/>
    </source>
</evidence>
<feature type="non-terminal residue" evidence="2">
    <location>
        <position position="1125"/>
    </location>
</feature>
<name>A0A482VZZ2_ASBVE</name>
<proteinExistence type="predicted"/>
<evidence type="ECO:0000256" key="1">
    <source>
        <dbReference type="SAM" id="MobiDB-lite"/>
    </source>
</evidence>
<feature type="region of interest" description="Disordered" evidence="1">
    <location>
        <begin position="713"/>
        <end position="735"/>
    </location>
</feature>
<accession>A0A482VZZ2</accession>
<feature type="compositionally biased region" description="Basic and acidic residues" evidence="1">
    <location>
        <begin position="192"/>
        <end position="204"/>
    </location>
</feature>
<feature type="region of interest" description="Disordered" evidence="1">
    <location>
        <begin position="561"/>
        <end position="614"/>
    </location>
</feature>
<feature type="compositionally biased region" description="Basic and acidic residues" evidence="1">
    <location>
        <begin position="246"/>
        <end position="263"/>
    </location>
</feature>
<feature type="compositionally biased region" description="Polar residues" evidence="1">
    <location>
        <begin position="27"/>
        <end position="36"/>
    </location>
</feature>
<feature type="compositionally biased region" description="Basic and acidic residues" evidence="1">
    <location>
        <begin position="146"/>
        <end position="163"/>
    </location>
</feature>
<feature type="compositionally biased region" description="Basic and acidic residues" evidence="1">
    <location>
        <begin position="1"/>
        <end position="24"/>
    </location>
</feature>
<gene>
    <name evidence="2" type="ORF">BDFB_000302</name>
</gene>
<feature type="compositionally biased region" description="Polar residues" evidence="1">
    <location>
        <begin position="399"/>
        <end position="423"/>
    </location>
</feature>
<feature type="compositionally biased region" description="Polar residues" evidence="1">
    <location>
        <begin position="1050"/>
        <end position="1062"/>
    </location>
</feature>
<feature type="region of interest" description="Disordered" evidence="1">
    <location>
        <begin position="386"/>
        <end position="522"/>
    </location>
</feature>
<dbReference type="OrthoDB" id="28894at2759"/>
<feature type="compositionally biased region" description="Low complexity" evidence="1">
    <location>
        <begin position="56"/>
        <end position="68"/>
    </location>
</feature>
<feature type="compositionally biased region" description="Low complexity" evidence="1">
    <location>
        <begin position="173"/>
        <end position="187"/>
    </location>
</feature>
<feature type="region of interest" description="Disordered" evidence="1">
    <location>
        <begin position="974"/>
        <end position="1020"/>
    </location>
</feature>
<feature type="compositionally biased region" description="Polar residues" evidence="1">
    <location>
        <begin position="69"/>
        <end position="82"/>
    </location>
</feature>
<feature type="compositionally biased region" description="Polar residues" evidence="1">
    <location>
        <begin position="880"/>
        <end position="893"/>
    </location>
</feature>
<feature type="region of interest" description="Disordered" evidence="1">
    <location>
        <begin position="1"/>
        <end position="284"/>
    </location>
</feature>
<feature type="compositionally biased region" description="Basic and acidic residues" evidence="1">
    <location>
        <begin position="561"/>
        <end position="570"/>
    </location>
</feature>
<feature type="region of interest" description="Disordered" evidence="1">
    <location>
        <begin position="1045"/>
        <end position="1068"/>
    </location>
</feature>
<reference evidence="2 3" key="1">
    <citation type="submission" date="2017-03" db="EMBL/GenBank/DDBJ databases">
        <title>Genome of the blue death feigning beetle - Asbolus verrucosus.</title>
        <authorList>
            <person name="Rider S.D."/>
        </authorList>
    </citation>
    <scope>NUCLEOTIDE SEQUENCE [LARGE SCALE GENOMIC DNA]</scope>
    <source>
        <strain evidence="2">Butters</strain>
        <tissue evidence="2">Head and leg muscle</tissue>
    </source>
</reference>
<feature type="compositionally biased region" description="Polar residues" evidence="1">
    <location>
        <begin position="236"/>
        <end position="245"/>
    </location>
</feature>
<organism evidence="2 3">
    <name type="scientific">Asbolus verrucosus</name>
    <name type="common">Desert ironclad beetle</name>
    <dbReference type="NCBI Taxonomy" id="1661398"/>
    <lineage>
        <taxon>Eukaryota</taxon>
        <taxon>Metazoa</taxon>
        <taxon>Ecdysozoa</taxon>
        <taxon>Arthropoda</taxon>
        <taxon>Hexapoda</taxon>
        <taxon>Insecta</taxon>
        <taxon>Pterygota</taxon>
        <taxon>Neoptera</taxon>
        <taxon>Endopterygota</taxon>
        <taxon>Coleoptera</taxon>
        <taxon>Polyphaga</taxon>
        <taxon>Cucujiformia</taxon>
        <taxon>Tenebrionidae</taxon>
        <taxon>Pimeliinae</taxon>
        <taxon>Asbolus</taxon>
    </lineage>
</organism>
<dbReference type="STRING" id="1661398.A0A482VZZ2"/>
<feature type="compositionally biased region" description="Polar residues" evidence="1">
    <location>
        <begin position="264"/>
        <end position="284"/>
    </location>
</feature>
<feature type="compositionally biased region" description="Basic and acidic residues" evidence="1">
    <location>
        <begin position="1101"/>
        <end position="1125"/>
    </location>
</feature>
<keyword evidence="3" id="KW-1185">Reference proteome</keyword>
<sequence>MSTEGTESRAERIARYKEQRRKELAAQFSSVHSDPTASHRRNSKDTNSSGSEGPRTTRTSRLRAAATAQESASSPSHVTKLNSAEKLPSSPASSYETGGSRRIERDKSSKRKSNLNRALNSEEVPTLDTDDVKSRRRRRRFFPQEVLDHAAKDTVSNDDKTKSDTNLTASFLSQSSTSPITASPTTSRQTPKKSELSLHMENARKGVTLSYSEMGKSKSSPRRRITPPSSRDKSKLLNNSDYDNSQSDKDISYNKSLNRESIIRRSSNAEGSIANTRTTSSSDNDVAKNKWINKKMEELTALTKETLARVERLSSKNKELLSKQIKKPLSSSPIKQLDTSRISNRTVGLTSDRYHQPSSILKKKILEEPIIVESVPNTAPVSILKRKVSQDDHTKPEGASSSTHTPPVTFSPSVVEPATTNRKQGILKKRRSLDESQVMRHRSCSPDVANKAPDSRSILKNQRRSSLEELTRTQSPEMQLHGILKRKTSRNEDDVDHSLNSPQGILKRRSGASSAGSTGNTPHVSITTAVILAAAGGAEMVLEPEIVKPILKKKSFSEEHSYSESSHSEAPKPILKKKSSTDTDDCDERPKKPILKTSRNSLERESVESSMESRPFIFKHNMSNDNECDVKPILKQNGCREEGTRPRLSFCGDRNGIDNDVVIRHRSSRRSHTICAEFNVSTDLPLKEEDRQLRKPRPLSVSELVMNFESSTSTGAIPKKSSLKRSSDRYRTQPVTSNELEASLNFVRSPPLENIPLLPKSSPICSPVTNTSVNSLLDFTSSLENDSNLNSFLSSLHNTSPDSGVCGKMSSDSAFQSLGDGLELDQEEDKLLEVSSRSAKLEPNRLELQMKAIAEEAQKMKLGRGSVGVQKYRNRKSSPSERSTSTRFCTQPVTYDEVQEASRMNKNSDDSEDKDEAEPSNLSLFERIKLFNVKVKENNPQRREVPRRRLNRFQTQPVTSDEVETARCIPTTTYALEDEGHGEKTNERRGILKSSFGSIRTRGDSPSPHPRSALKKRDSFDGSFDYDNVNRRSILKTETTDVTYDEGISCNDSASDSETASVPYSVKSPEFRIDGTVTKKSILGKLGKSNSETTSDGDSSGGREIRSIFKNENKLKVKRNSEHLK</sequence>
<dbReference type="Proteomes" id="UP000292052">
    <property type="component" value="Unassembled WGS sequence"/>
</dbReference>
<dbReference type="AlphaFoldDB" id="A0A482VZZ2"/>
<protein>
    <submittedName>
        <fullName evidence="2">Supervillin</fullName>
    </submittedName>
</protein>
<feature type="compositionally biased region" description="Basic and acidic residues" evidence="1">
    <location>
        <begin position="978"/>
        <end position="990"/>
    </location>
</feature>
<feature type="region of interest" description="Disordered" evidence="1">
    <location>
        <begin position="865"/>
        <end position="921"/>
    </location>
</feature>
<evidence type="ECO:0000313" key="3">
    <source>
        <dbReference type="Proteomes" id="UP000292052"/>
    </source>
</evidence>
<dbReference type="EMBL" id="QDEB01044289">
    <property type="protein sequence ID" value="RZC38334.1"/>
    <property type="molecule type" value="Genomic_DNA"/>
</dbReference>
<comment type="caution">
    <text evidence="2">The sequence shown here is derived from an EMBL/GenBank/DDBJ whole genome shotgun (WGS) entry which is preliminary data.</text>
</comment>